<evidence type="ECO:0000259" key="2">
    <source>
        <dbReference type="SMART" id="SM00382"/>
    </source>
</evidence>
<organism evidence="3 4">
    <name type="scientific">Lentibacter algarum</name>
    <dbReference type="NCBI Taxonomy" id="576131"/>
    <lineage>
        <taxon>Bacteria</taxon>
        <taxon>Pseudomonadati</taxon>
        <taxon>Pseudomonadota</taxon>
        <taxon>Alphaproteobacteria</taxon>
        <taxon>Rhodobacterales</taxon>
        <taxon>Roseobacteraceae</taxon>
        <taxon>Lentibacter</taxon>
    </lineage>
</organism>
<name>A0A1H3LTH2_9RHOB</name>
<dbReference type="RefSeq" id="WP_089892043.1">
    <property type="nucleotide sequence ID" value="NZ_CALJFH010000013.1"/>
</dbReference>
<dbReference type="GO" id="GO:0009360">
    <property type="term" value="C:DNA polymerase III complex"/>
    <property type="evidence" value="ECO:0007669"/>
    <property type="project" value="TreeGrafter"/>
</dbReference>
<accession>A0A1H3LTH2</accession>
<evidence type="ECO:0000313" key="3">
    <source>
        <dbReference type="EMBL" id="SDY67379.1"/>
    </source>
</evidence>
<dbReference type="InterPro" id="IPR027417">
    <property type="entry name" value="P-loop_NTPase"/>
</dbReference>
<dbReference type="InterPro" id="IPR050238">
    <property type="entry name" value="DNA_Rep/Repair_Clamp_Loader"/>
</dbReference>
<feature type="compositionally biased region" description="Basic and acidic residues" evidence="1">
    <location>
        <begin position="8"/>
        <end position="20"/>
    </location>
</feature>
<dbReference type="Gene3D" id="3.40.50.300">
    <property type="entry name" value="P-loop containing nucleotide triphosphate hydrolases"/>
    <property type="match status" value="1"/>
</dbReference>
<evidence type="ECO:0000313" key="4">
    <source>
        <dbReference type="Proteomes" id="UP000199026"/>
    </source>
</evidence>
<dbReference type="Proteomes" id="UP000199026">
    <property type="component" value="Unassembled WGS sequence"/>
</dbReference>
<dbReference type="Pfam" id="PF13177">
    <property type="entry name" value="DNA_pol3_delta2"/>
    <property type="match status" value="1"/>
</dbReference>
<gene>
    <name evidence="3" type="ORF">SAMN05444486_103135</name>
</gene>
<protein>
    <submittedName>
        <fullName evidence="3">DNA polymerase III, delta prime subunit</fullName>
    </submittedName>
</protein>
<dbReference type="GeneID" id="78125092"/>
<dbReference type="PANTHER" id="PTHR11669">
    <property type="entry name" value="REPLICATION FACTOR C / DNA POLYMERASE III GAMMA-TAU SUBUNIT"/>
    <property type="match status" value="1"/>
</dbReference>
<dbReference type="SMART" id="SM00382">
    <property type="entry name" value="AAA"/>
    <property type="match status" value="1"/>
</dbReference>
<dbReference type="GO" id="GO:0006261">
    <property type="term" value="P:DNA-templated DNA replication"/>
    <property type="evidence" value="ECO:0007669"/>
    <property type="project" value="TreeGrafter"/>
</dbReference>
<dbReference type="OrthoDB" id="9811073at2"/>
<dbReference type="InterPro" id="IPR003593">
    <property type="entry name" value="AAA+_ATPase"/>
</dbReference>
<dbReference type="AlphaFoldDB" id="A0A1H3LTH2"/>
<dbReference type="PANTHER" id="PTHR11669:SF8">
    <property type="entry name" value="DNA POLYMERASE III SUBUNIT DELTA"/>
    <property type="match status" value="1"/>
</dbReference>
<evidence type="ECO:0000256" key="1">
    <source>
        <dbReference type="SAM" id="MobiDB-lite"/>
    </source>
</evidence>
<dbReference type="STRING" id="576131.SAMN05444486_103135"/>
<dbReference type="NCBIfam" id="NF005677">
    <property type="entry name" value="PRK07471.1"/>
    <property type="match status" value="1"/>
</dbReference>
<reference evidence="3 4" key="1">
    <citation type="submission" date="2016-10" db="EMBL/GenBank/DDBJ databases">
        <authorList>
            <person name="de Groot N.N."/>
        </authorList>
    </citation>
    <scope>NUCLEOTIDE SEQUENCE [LARGE SCALE GENOMIC DNA]</scope>
    <source>
        <strain evidence="3 4">DSM 24677</strain>
    </source>
</reference>
<dbReference type="EMBL" id="FNPR01000003">
    <property type="protein sequence ID" value="SDY67379.1"/>
    <property type="molecule type" value="Genomic_DNA"/>
</dbReference>
<feature type="domain" description="AAA+ ATPase" evidence="2">
    <location>
        <begin position="43"/>
        <end position="207"/>
    </location>
</feature>
<dbReference type="SUPFAM" id="SSF52540">
    <property type="entry name" value="P-loop containing nucleoside triphosphate hydrolases"/>
    <property type="match status" value="1"/>
</dbReference>
<feature type="region of interest" description="Disordered" evidence="1">
    <location>
        <begin position="1"/>
        <end position="20"/>
    </location>
</feature>
<proteinExistence type="predicted"/>
<keyword evidence="4" id="KW-1185">Reference proteome</keyword>
<sequence length="381" mass="41413">MADEALIEPDRLDGTPHPRDTAKLYGQEAAEARFLQAFNAGRLHHAWLLTGPKGVGKATLAWRIARFLLTEEQAEAGMFGDMPDAKPERLDVRADHPVLQRILAGSEPRLFKITRSMNPDTKRMRDVIVVDDVRKLGHFLSMSAAEGGRRVVILDAADEMNTQAANALLKMLEEPPKLTTFLLIAHQPQGLLPTIRSRCRELRLNTLEANDIAAALEAAGVEAGLGAEAASALSALSGGSVGAAARMLELEGLVLYGELVAIFESLPKLDRARVLRLSEAFAARGSEQKLDLLLVLLETLLFRLARAGAMGAQAQALANPNEPALFERLSPNHQAAQRWAALSDELLARARHGRAVNLDPAALILDTFLRIQRSVAEHSAR</sequence>